<feature type="compositionally biased region" description="Acidic residues" evidence="9">
    <location>
        <begin position="953"/>
        <end position="964"/>
    </location>
</feature>
<dbReference type="AlphaFoldDB" id="K3WKQ9"/>
<reference evidence="12" key="3">
    <citation type="submission" date="2015-02" db="UniProtKB">
        <authorList>
            <consortium name="EnsemblProtists"/>
        </authorList>
    </citation>
    <scope>IDENTIFICATION</scope>
    <source>
        <strain evidence="12">DAOM BR144</strain>
    </source>
</reference>
<dbReference type="PROSITE" id="PS50005">
    <property type="entry name" value="TPR"/>
    <property type="match status" value="1"/>
</dbReference>
<keyword evidence="13" id="KW-1185">Reference proteome</keyword>
<keyword evidence="7 8" id="KW-0802">TPR repeat</keyword>
<feature type="signal peptide" evidence="10">
    <location>
        <begin position="1"/>
        <end position="44"/>
    </location>
</feature>
<evidence type="ECO:0000256" key="9">
    <source>
        <dbReference type="SAM" id="MobiDB-lite"/>
    </source>
</evidence>
<dbReference type="UniPathway" id="UPA00378"/>
<dbReference type="Gene3D" id="3.40.50.2000">
    <property type="entry name" value="Glycogen Phosphorylase B"/>
    <property type="match status" value="1"/>
</dbReference>
<evidence type="ECO:0000259" key="11">
    <source>
        <dbReference type="Pfam" id="PF13844"/>
    </source>
</evidence>
<protein>
    <recommendedName>
        <fullName evidence="3">protein O-GlcNAc transferase</fullName>
        <ecNumber evidence="3">2.4.1.255</ecNumber>
    </recommendedName>
</protein>
<reference evidence="13" key="1">
    <citation type="journal article" date="2010" name="Genome Biol.">
        <title>Genome sequence of the necrotrophic plant pathogen Pythium ultimum reveals original pathogenicity mechanisms and effector repertoire.</title>
        <authorList>
            <person name="Levesque C.A."/>
            <person name="Brouwer H."/>
            <person name="Cano L."/>
            <person name="Hamilton J.P."/>
            <person name="Holt C."/>
            <person name="Huitema E."/>
            <person name="Raffaele S."/>
            <person name="Robideau G.P."/>
            <person name="Thines M."/>
            <person name="Win J."/>
            <person name="Zerillo M.M."/>
            <person name="Beakes G.W."/>
            <person name="Boore J.L."/>
            <person name="Busam D."/>
            <person name="Dumas B."/>
            <person name="Ferriera S."/>
            <person name="Fuerstenberg S.I."/>
            <person name="Gachon C.M."/>
            <person name="Gaulin E."/>
            <person name="Govers F."/>
            <person name="Grenville-Briggs L."/>
            <person name="Horner N."/>
            <person name="Hostetler J."/>
            <person name="Jiang R.H."/>
            <person name="Johnson J."/>
            <person name="Krajaejun T."/>
            <person name="Lin H."/>
            <person name="Meijer H.J."/>
            <person name="Moore B."/>
            <person name="Morris P."/>
            <person name="Phuntmart V."/>
            <person name="Puiu D."/>
            <person name="Shetty J."/>
            <person name="Stajich J.E."/>
            <person name="Tripathy S."/>
            <person name="Wawra S."/>
            <person name="van West P."/>
            <person name="Whitty B.R."/>
            <person name="Coutinho P.M."/>
            <person name="Henrissat B."/>
            <person name="Martin F."/>
            <person name="Thomas P.D."/>
            <person name="Tyler B.M."/>
            <person name="De Vries R.P."/>
            <person name="Kamoun S."/>
            <person name="Yandell M."/>
            <person name="Tisserat N."/>
            <person name="Buell C.R."/>
        </authorList>
    </citation>
    <scope>NUCLEOTIDE SEQUENCE</scope>
    <source>
        <strain evidence="13">DAOM:BR144</strain>
    </source>
</reference>
<evidence type="ECO:0000313" key="12">
    <source>
        <dbReference type="EnsemblProtists" id="PYU1_T005551"/>
    </source>
</evidence>
<dbReference type="Proteomes" id="UP000019132">
    <property type="component" value="Unassembled WGS sequence"/>
</dbReference>
<dbReference type="GO" id="GO:0006493">
    <property type="term" value="P:protein O-linked glycosylation"/>
    <property type="evidence" value="ECO:0007669"/>
    <property type="project" value="TreeGrafter"/>
</dbReference>
<keyword evidence="5" id="KW-0808">Transferase</keyword>
<evidence type="ECO:0000256" key="7">
    <source>
        <dbReference type="ARBA" id="ARBA00022803"/>
    </source>
</evidence>
<keyword evidence="4" id="KW-0328">Glycosyltransferase</keyword>
<dbReference type="InParanoid" id="K3WKQ9"/>
<organism evidence="12 13">
    <name type="scientific">Globisporangium ultimum (strain ATCC 200006 / CBS 805.95 / DAOM BR144)</name>
    <name type="common">Pythium ultimum</name>
    <dbReference type="NCBI Taxonomy" id="431595"/>
    <lineage>
        <taxon>Eukaryota</taxon>
        <taxon>Sar</taxon>
        <taxon>Stramenopiles</taxon>
        <taxon>Oomycota</taxon>
        <taxon>Peronosporomycetes</taxon>
        <taxon>Pythiales</taxon>
        <taxon>Pythiaceae</taxon>
        <taxon>Globisporangium</taxon>
    </lineage>
</organism>
<evidence type="ECO:0000256" key="4">
    <source>
        <dbReference type="ARBA" id="ARBA00022676"/>
    </source>
</evidence>
<keyword evidence="6" id="KW-0677">Repeat</keyword>
<dbReference type="InterPro" id="IPR011990">
    <property type="entry name" value="TPR-like_helical_dom_sf"/>
</dbReference>
<proteinExistence type="inferred from homology"/>
<evidence type="ECO:0000256" key="10">
    <source>
        <dbReference type="SAM" id="SignalP"/>
    </source>
</evidence>
<dbReference type="Pfam" id="PF00515">
    <property type="entry name" value="TPR_1"/>
    <property type="match status" value="1"/>
</dbReference>
<dbReference type="InterPro" id="IPR029489">
    <property type="entry name" value="OGT/SEC/SPY_C"/>
</dbReference>
<dbReference type="EMBL" id="GL376633">
    <property type="status" value="NOT_ANNOTATED_CDS"/>
    <property type="molecule type" value="Genomic_DNA"/>
</dbReference>
<dbReference type="EnsemblProtists" id="PYU1_T005551">
    <property type="protein sequence ID" value="PYU1_T005551"/>
    <property type="gene ID" value="PYU1_G005540"/>
</dbReference>
<keyword evidence="10" id="KW-0732">Signal</keyword>
<feature type="repeat" description="TPR" evidence="8">
    <location>
        <begin position="251"/>
        <end position="284"/>
    </location>
</feature>
<dbReference type="eggNOG" id="KOG4626">
    <property type="taxonomic scope" value="Eukaryota"/>
</dbReference>
<evidence type="ECO:0000256" key="5">
    <source>
        <dbReference type="ARBA" id="ARBA00022679"/>
    </source>
</evidence>
<feature type="chain" id="PRO_5003867764" description="protein O-GlcNAc transferase" evidence="10">
    <location>
        <begin position="45"/>
        <end position="987"/>
    </location>
</feature>
<dbReference type="SUPFAM" id="SSF53756">
    <property type="entry name" value="UDP-Glycosyltransferase/glycogen phosphorylase"/>
    <property type="match status" value="1"/>
</dbReference>
<dbReference type="SMART" id="SM00028">
    <property type="entry name" value="TPR"/>
    <property type="match status" value="5"/>
</dbReference>
<dbReference type="Gene3D" id="1.25.40.10">
    <property type="entry name" value="Tetratricopeptide repeat domain"/>
    <property type="match status" value="2"/>
</dbReference>
<dbReference type="PANTHER" id="PTHR44998:SF1">
    <property type="entry name" value="UDP-N-ACETYLGLUCOSAMINE--PEPTIDE N-ACETYLGLUCOSAMINYLTRANSFERASE 110 KDA SUBUNIT"/>
    <property type="match status" value="1"/>
</dbReference>
<evidence type="ECO:0000256" key="8">
    <source>
        <dbReference type="PROSITE-ProRule" id="PRU00339"/>
    </source>
</evidence>
<feature type="region of interest" description="Disordered" evidence="9">
    <location>
        <begin position="933"/>
        <end position="987"/>
    </location>
</feature>
<feature type="domain" description="O-GlcNAc transferase C-terminal" evidence="11">
    <location>
        <begin position="736"/>
        <end position="911"/>
    </location>
</feature>
<reference evidence="13" key="2">
    <citation type="submission" date="2010-04" db="EMBL/GenBank/DDBJ databases">
        <authorList>
            <person name="Buell R."/>
            <person name="Hamilton J."/>
            <person name="Hostetler J."/>
        </authorList>
    </citation>
    <scope>NUCLEOTIDE SEQUENCE [LARGE SCALE GENOMIC DNA]</scope>
    <source>
        <strain evidence="13">DAOM:BR144</strain>
    </source>
</reference>
<dbReference type="VEuPathDB" id="FungiDB:PYU1_G005540"/>
<accession>K3WKQ9</accession>
<evidence type="ECO:0000256" key="1">
    <source>
        <dbReference type="ARBA" id="ARBA00004922"/>
    </source>
</evidence>
<name>K3WKQ9_GLOUD</name>
<dbReference type="Gene3D" id="3.40.50.11380">
    <property type="match status" value="1"/>
</dbReference>
<dbReference type="InterPro" id="IPR019734">
    <property type="entry name" value="TPR_rpt"/>
</dbReference>
<comment type="pathway">
    <text evidence="1">Protein modification; protein glycosylation.</text>
</comment>
<dbReference type="GO" id="GO:0097363">
    <property type="term" value="F:protein O-acetylglucosaminyltransferase activity"/>
    <property type="evidence" value="ECO:0007669"/>
    <property type="project" value="UniProtKB-EC"/>
</dbReference>
<evidence type="ECO:0000256" key="6">
    <source>
        <dbReference type="ARBA" id="ARBA00022737"/>
    </source>
</evidence>
<evidence type="ECO:0000256" key="2">
    <source>
        <dbReference type="ARBA" id="ARBA00005386"/>
    </source>
</evidence>
<dbReference type="EC" id="2.4.1.255" evidence="3"/>
<dbReference type="OMA" id="HADRCLN"/>
<dbReference type="Pfam" id="PF13844">
    <property type="entry name" value="Glyco_transf_41"/>
    <property type="match status" value="1"/>
</dbReference>
<dbReference type="STRING" id="431595.K3WKQ9"/>
<evidence type="ECO:0000313" key="13">
    <source>
        <dbReference type="Proteomes" id="UP000019132"/>
    </source>
</evidence>
<dbReference type="PANTHER" id="PTHR44998">
    <property type="match status" value="1"/>
</dbReference>
<dbReference type="SUPFAM" id="SSF48452">
    <property type="entry name" value="TPR-like"/>
    <property type="match status" value="1"/>
</dbReference>
<evidence type="ECO:0000256" key="3">
    <source>
        <dbReference type="ARBA" id="ARBA00011970"/>
    </source>
</evidence>
<sequence length="987" mass="111651">MPKIAMAVCARTAARRRPFSRRTAAVRKALTLLLLVVCGWFAGAGSSASEASYEDMFPTATKTLLEIVHPPNDLVLVGSDLRIEILIRNELAAELVDSKVCISMDPVFIPDDVQLDEGSQLHESCFDHSTENYTTFNIDGLVPGLAYGVTVGLISHAKILGISMRTFEVGSIILPTLGSRVSIASALETGFEYQKLGNRQEAASIYSLVLDLFPDHPRAMHLLGFMLCQEDNPHRGYAYIYRAVQANTSEWSFAISLGMCLTNMRNFTEAIQYYRKALELHPASYDAALNMGDAFQAMGNWDDALHEYRKVAVSASGAYQEPTSRIEDPDKYVADALGRVCETTRVMEGGFACEKCLVEAITRFPDDAQLRNDHGNLLLSAGRFESALQEYHSASNLGSLFGMVRALLLVQAGIYKTLTCSISVADALEILGETYESLEQYELILRTLNSEQGYPGTRIRIMKATVLPRILPGSQQEIDMYRQRFESEVDALRDDIETLQPTDMEPSRIPFSTAVTMNSHNRNNRLLKTKIGTLYFDLLYTRRLLREKYMLGYAAIPSPDRFIRPSGVPTQRRLRVGFVSRFLFSPTVGLYMSNLIPALDPLKYQTIAFAIGLSSSMKKREHAGRIAEEVWALPKDLPTARNEIRAANLDVLIYPELGMDKTTYFLSLLRLAPIQAVWWGNTDTSGVQAIDYRLVSEYEHENAREHYTEKELYQFNFPEPRDYNASRTYVRDAVIKRFNLPADFHMYFSLESILNMHPDYDEAVVEILRRDDKARMFFLGSSTRNRWRDQLVARIVVRAGDSVRAFERIYFMNDVDSKQELLLAGAADTVMASVHLTRPHATIQAFTAGVPVVTLPGEFWGTRVAYGFYQIMEMNNLIASNMDEYVTLAVRMADDADFRNEMMEKIKERRSRLHEDSRAVEEWEKFLDFAGAKLYPSGEDNDYEVSDSKGDEESNTQDQTEENELTCNKSDEDENAQTCLREEKRAK</sequence>
<comment type="similarity">
    <text evidence="2">Belongs to the glycosyltransferase 41 family. O-GlcNAc transferase subfamily.</text>
</comment>
<dbReference type="HOGENOM" id="CLU_001721_3_0_1"/>